<feature type="transmembrane region" description="Helical" evidence="2">
    <location>
        <begin position="95"/>
        <end position="123"/>
    </location>
</feature>
<dbReference type="Pfam" id="PF04341">
    <property type="entry name" value="DUF485"/>
    <property type="match status" value="1"/>
</dbReference>
<feature type="transmembrane region" description="Helical" evidence="2">
    <location>
        <begin position="67"/>
        <end position="89"/>
    </location>
</feature>
<protein>
    <submittedName>
        <fullName evidence="3">DUF485 domain-containing protein</fullName>
    </submittedName>
</protein>
<dbReference type="InterPro" id="IPR007436">
    <property type="entry name" value="DUF485"/>
</dbReference>
<proteinExistence type="predicted"/>
<dbReference type="PANTHER" id="PTHR38441">
    <property type="entry name" value="INTEGRAL MEMBRANE PROTEIN-RELATED"/>
    <property type="match status" value="1"/>
</dbReference>
<evidence type="ECO:0000313" key="3">
    <source>
        <dbReference type="EMBL" id="MBQ0925248.1"/>
    </source>
</evidence>
<name>A0ABS5DG40_9PSEU</name>
<evidence type="ECO:0000313" key="4">
    <source>
        <dbReference type="Proteomes" id="UP000674084"/>
    </source>
</evidence>
<comment type="caution">
    <text evidence="3">The sequence shown here is derived from an EMBL/GenBank/DDBJ whole genome shotgun (WGS) entry which is preliminary data.</text>
</comment>
<dbReference type="Proteomes" id="UP000674084">
    <property type="component" value="Unassembled WGS sequence"/>
</dbReference>
<sequence length="147" mass="16339">MSDCLEGCMRNATQPPPPSRQTEATFGQIDKSARRTDLPVPGDAGPDFPSIARSAEFRELRGKLRRFTFPMTLVFVVWYVGYVVLAAYFPDFMGIRLFGAVNVGLVLGIGQFVSTLVITALYLRYAAKEIDPRAAELYRNATGEERP</sequence>
<evidence type="ECO:0000256" key="2">
    <source>
        <dbReference type="SAM" id="Phobius"/>
    </source>
</evidence>
<keyword evidence="2" id="KW-0812">Transmembrane</keyword>
<reference evidence="3 4" key="1">
    <citation type="submission" date="2021-04" db="EMBL/GenBank/DDBJ databases">
        <title>Whole-genome sequencing of Saccharopolyspora endophytica KCTC 19397.</title>
        <authorList>
            <person name="Ay H."/>
            <person name="Saygin H."/>
            <person name="Sahin N."/>
        </authorList>
    </citation>
    <scope>NUCLEOTIDE SEQUENCE [LARGE SCALE GENOMIC DNA]</scope>
    <source>
        <strain evidence="3 4">KCTC 19397</strain>
    </source>
</reference>
<gene>
    <name evidence="3" type="ORF">KBO27_14930</name>
</gene>
<keyword evidence="4" id="KW-1185">Reference proteome</keyword>
<feature type="region of interest" description="Disordered" evidence="1">
    <location>
        <begin position="1"/>
        <end position="23"/>
    </location>
</feature>
<accession>A0ABS5DG40</accession>
<dbReference type="EMBL" id="JAGPXE010000005">
    <property type="protein sequence ID" value="MBQ0925248.1"/>
    <property type="molecule type" value="Genomic_DNA"/>
</dbReference>
<organism evidence="3 4">
    <name type="scientific">Saccharopolyspora endophytica</name>
    <dbReference type="NCBI Taxonomy" id="543886"/>
    <lineage>
        <taxon>Bacteria</taxon>
        <taxon>Bacillati</taxon>
        <taxon>Actinomycetota</taxon>
        <taxon>Actinomycetes</taxon>
        <taxon>Pseudonocardiales</taxon>
        <taxon>Pseudonocardiaceae</taxon>
        <taxon>Saccharopolyspora</taxon>
    </lineage>
</organism>
<keyword evidence="2" id="KW-0472">Membrane</keyword>
<keyword evidence="2" id="KW-1133">Transmembrane helix</keyword>
<evidence type="ECO:0000256" key="1">
    <source>
        <dbReference type="SAM" id="MobiDB-lite"/>
    </source>
</evidence>
<dbReference type="PANTHER" id="PTHR38441:SF1">
    <property type="entry name" value="MEMBRANE PROTEIN"/>
    <property type="match status" value="1"/>
</dbReference>